<evidence type="ECO:0000256" key="2">
    <source>
        <dbReference type="ARBA" id="ARBA00023136"/>
    </source>
</evidence>
<evidence type="ECO:0000256" key="3">
    <source>
        <dbReference type="ARBA" id="ARBA00023180"/>
    </source>
</evidence>
<dbReference type="Gene3D" id="2.60.40.60">
    <property type="entry name" value="Cadherins"/>
    <property type="match status" value="1"/>
</dbReference>
<dbReference type="PANTHER" id="PTHR24028">
    <property type="entry name" value="CADHERIN-87A"/>
    <property type="match status" value="1"/>
</dbReference>
<comment type="caution">
    <text evidence="5">The sequence shown here is derived from an EMBL/GenBank/DDBJ whole genome shotgun (WGS) entry which is preliminary data.</text>
</comment>
<dbReference type="Pfam" id="PF08266">
    <property type="entry name" value="Cadherin_2"/>
    <property type="match status" value="1"/>
</dbReference>
<feature type="non-terminal residue" evidence="5">
    <location>
        <position position="1"/>
    </location>
</feature>
<protein>
    <submittedName>
        <fullName evidence="5">Protocadherin alpha-3-like</fullName>
    </submittedName>
</protein>
<comment type="subcellular location">
    <subcellularLocation>
        <location evidence="1">Membrane</location>
    </subcellularLocation>
</comment>
<dbReference type="GO" id="GO:0005509">
    <property type="term" value="F:calcium ion binding"/>
    <property type="evidence" value="ECO:0007669"/>
    <property type="project" value="InterPro"/>
</dbReference>
<dbReference type="GO" id="GO:0007155">
    <property type="term" value="P:cell adhesion"/>
    <property type="evidence" value="ECO:0007669"/>
    <property type="project" value="TreeGrafter"/>
</dbReference>
<evidence type="ECO:0000256" key="1">
    <source>
        <dbReference type="ARBA" id="ARBA00004370"/>
    </source>
</evidence>
<evidence type="ECO:0000313" key="6">
    <source>
        <dbReference type="Proteomes" id="UP000727407"/>
    </source>
</evidence>
<feature type="domain" description="Cadherin N-terminal" evidence="4">
    <location>
        <begin position="4"/>
        <end position="68"/>
    </location>
</feature>
<dbReference type="Proteomes" id="UP000727407">
    <property type="component" value="Unassembled WGS sequence"/>
</dbReference>
<name>A0A8J4WXB6_CLAMG</name>
<feature type="non-terminal residue" evidence="5">
    <location>
        <position position="68"/>
    </location>
</feature>
<keyword evidence="6" id="KW-1185">Reference proteome</keyword>
<proteinExistence type="predicted"/>
<dbReference type="InterPro" id="IPR015919">
    <property type="entry name" value="Cadherin-like_sf"/>
</dbReference>
<dbReference type="GO" id="GO:0005886">
    <property type="term" value="C:plasma membrane"/>
    <property type="evidence" value="ECO:0007669"/>
    <property type="project" value="TreeGrafter"/>
</dbReference>
<accession>A0A8J4WXB6</accession>
<dbReference type="InterPro" id="IPR013164">
    <property type="entry name" value="Cadherin_N"/>
</dbReference>
<organism evidence="5 6">
    <name type="scientific">Clarias magur</name>
    <name type="common">Asian catfish</name>
    <name type="synonym">Macropteronotus magur</name>
    <dbReference type="NCBI Taxonomy" id="1594786"/>
    <lineage>
        <taxon>Eukaryota</taxon>
        <taxon>Metazoa</taxon>
        <taxon>Chordata</taxon>
        <taxon>Craniata</taxon>
        <taxon>Vertebrata</taxon>
        <taxon>Euteleostomi</taxon>
        <taxon>Actinopterygii</taxon>
        <taxon>Neopterygii</taxon>
        <taxon>Teleostei</taxon>
        <taxon>Ostariophysi</taxon>
        <taxon>Siluriformes</taxon>
        <taxon>Clariidae</taxon>
        <taxon>Clarias</taxon>
    </lineage>
</organism>
<dbReference type="AlphaFoldDB" id="A0A8J4WXB6"/>
<dbReference type="OrthoDB" id="6252479at2759"/>
<keyword evidence="2" id="KW-0472">Membrane</keyword>
<keyword evidence="3" id="KW-0325">Glycoprotein</keyword>
<dbReference type="InterPro" id="IPR050174">
    <property type="entry name" value="Protocadherin/Cadherin-CA"/>
</dbReference>
<dbReference type="PANTHER" id="PTHR24028:SF337">
    <property type="entry name" value="PROTOCADHERIN 2 ALPHA A 3 PRECURSOR-RELATED"/>
    <property type="match status" value="1"/>
</dbReference>
<dbReference type="SUPFAM" id="SSF49313">
    <property type="entry name" value="Cadherin-like"/>
    <property type="match status" value="1"/>
</dbReference>
<evidence type="ECO:0000259" key="4">
    <source>
        <dbReference type="Pfam" id="PF08266"/>
    </source>
</evidence>
<dbReference type="CDD" id="cd11304">
    <property type="entry name" value="Cadherin_repeat"/>
    <property type="match status" value="1"/>
</dbReference>
<reference evidence="5" key="1">
    <citation type="submission" date="2020-07" db="EMBL/GenBank/DDBJ databases">
        <title>Clarias magur genome sequencing, assembly and annotation.</title>
        <authorList>
            <person name="Kushwaha B."/>
            <person name="Kumar R."/>
            <person name="Das P."/>
            <person name="Joshi C.G."/>
            <person name="Kumar D."/>
            <person name="Nagpure N.S."/>
            <person name="Pandey M."/>
            <person name="Agarwal S."/>
            <person name="Srivastava S."/>
            <person name="Singh M."/>
            <person name="Sahoo L."/>
            <person name="Jayasankar P."/>
            <person name="Meher P.K."/>
            <person name="Koringa P.G."/>
            <person name="Iquebal M.A."/>
            <person name="Das S.P."/>
            <person name="Bit A."/>
            <person name="Patnaik S."/>
            <person name="Patel N."/>
            <person name="Shah T.M."/>
            <person name="Hinsu A."/>
            <person name="Jena J.K."/>
        </authorList>
    </citation>
    <scope>NUCLEOTIDE SEQUENCE</scope>
    <source>
        <strain evidence="5">CIFAMagur01</strain>
        <tissue evidence="5">Testis</tissue>
    </source>
</reference>
<dbReference type="FunFam" id="2.60.40.60:FF:000398">
    <property type="entry name" value="Protocadherin cluster 1 gamma 26a"/>
    <property type="match status" value="1"/>
</dbReference>
<dbReference type="EMBL" id="QNUK01000352">
    <property type="protein sequence ID" value="KAF5894857.1"/>
    <property type="molecule type" value="Genomic_DNA"/>
</dbReference>
<gene>
    <name evidence="5" type="ORF">DAT39_015436</name>
</gene>
<evidence type="ECO:0000313" key="5">
    <source>
        <dbReference type="EMBL" id="KAF5894857.1"/>
    </source>
</evidence>
<sequence length="68" mass="7531">VSAQIKYLIPEEVKEGSTVGNIAKDLSLDVSSLVDRRFRIVSGTNAALFQLNQNNGVLSVRKKIDREE</sequence>